<accession>A0A835Z8F3</accession>
<dbReference type="AlphaFoldDB" id="A0A835Z8F3"/>
<evidence type="ECO:0000256" key="2">
    <source>
        <dbReference type="ARBA" id="ARBA00022679"/>
    </source>
</evidence>
<keyword evidence="4 7" id="KW-0418">Kinase</keyword>
<comment type="caution">
    <text evidence="7">The sequence shown here is derived from an EMBL/GenBank/DDBJ whole genome shotgun (WGS) entry which is preliminary data.</text>
</comment>
<keyword evidence="8" id="KW-1185">Reference proteome</keyword>
<dbReference type="OrthoDB" id="40902at2759"/>
<evidence type="ECO:0000259" key="6">
    <source>
        <dbReference type="PROSITE" id="PS50011"/>
    </source>
</evidence>
<keyword evidence="1" id="KW-0723">Serine/threonine-protein kinase</keyword>
<dbReference type="GO" id="GO:0004674">
    <property type="term" value="F:protein serine/threonine kinase activity"/>
    <property type="evidence" value="ECO:0007669"/>
    <property type="project" value="UniProtKB-KW"/>
</dbReference>
<dbReference type="FunFam" id="1.10.510.10:FF:000571">
    <property type="entry name" value="Maternal embryonic leucine zipper kinase"/>
    <property type="match status" value="1"/>
</dbReference>
<reference evidence="7" key="1">
    <citation type="submission" date="2021-02" db="EMBL/GenBank/DDBJ databases">
        <title>First Annotated Genome of the Yellow-green Alga Tribonema minus.</title>
        <authorList>
            <person name="Mahan K.M."/>
        </authorList>
    </citation>
    <scope>NUCLEOTIDE SEQUENCE</scope>
    <source>
        <strain evidence="7">UTEX B ZZ1240</strain>
    </source>
</reference>
<protein>
    <submittedName>
        <fullName evidence="7">Kinase-like domain-containing protein</fullName>
    </submittedName>
</protein>
<dbReference type="SMART" id="SM00220">
    <property type="entry name" value="S_TKc"/>
    <property type="match status" value="1"/>
</dbReference>
<dbReference type="Pfam" id="PF00069">
    <property type="entry name" value="Pkinase"/>
    <property type="match status" value="1"/>
</dbReference>
<feature type="domain" description="Protein kinase" evidence="6">
    <location>
        <begin position="121"/>
        <end position="381"/>
    </location>
</feature>
<sequence length="397" mass="43395">MNTVLARELLCRKVASSLAAVRRSSVPSLACSVDTLASSFGGSLACRPSEGGRRQRGTARLRASSVLLPVAAVAAFAAAPPAESSASRQETAGALLQKGAVDAAPAVHLAKTITDAYKFDDADRVVVGTGNRSQVFTARHISTGQLVAVKQMSRRRSSQGQWEEEVRMMRAAQGHRNCIRLLDSMEDEAGDSFYIVMELAQGGELFRRLQSHGRFTEGEAARIMAEILQAVEHLHSQGVVHFDIKPENIILRHGDSMIPEVMLADFGSAFSKNHVTGSRDYTAAYSAPEVLLRSCAIDEKADIWSMGVLMYVLLSGRHPFDTHLHQDDEEVERRIVGKEPDYNAHAMRHVGPVAKDLLRRMMSKDRRQRPSAKEALSHAWFSAVAPLASDVECVAHC</sequence>
<evidence type="ECO:0000256" key="3">
    <source>
        <dbReference type="ARBA" id="ARBA00022741"/>
    </source>
</evidence>
<evidence type="ECO:0000256" key="1">
    <source>
        <dbReference type="ARBA" id="ARBA00022527"/>
    </source>
</evidence>
<evidence type="ECO:0000313" key="8">
    <source>
        <dbReference type="Proteomes" id="UP000664859"/>
    </source>
</evidence>
<dbReference type="InterPro" id="IPR008271">
    <property type="entry name" value="Ser/Thr_kinase_AS"/>
</dbReference>
<dbReference type="Gene3D" id="1.10.510.10">
    <property type="entry name" value="Transferase(Phosphotransferase) domain 1"/>
    <property type="match status" value="1"/>
</dbReference>
<dbReference type="InterPro" id="IPR050205">
    <property type="entry name" value="CDPK_Ser/Thr_kinases"/>
</dbReference>
<dbReference type="SUPFAM" id="SSF56112">
    <property type="entry name" value="Protein kinase-like (PK-like)"/>
    <property type="match status" value="1"/>
</dbReference>
<organism evidence="7 8">
    <name type="scientific">Tribonema minus</name>
    <dbReference type="NCBI Taxonomy" id="303371"/>
    <lineage>
        <taxon>Eukaryota</taxon>
        <taxon>Sar</taxon>
        <taxon>Stramenopiles</taxon>
        <taxon>Ochrophyta</taxon>
        <taxon>PX clade</taxon>
        <taxon>Xanthophyceae</taxon>
        <taxon>Tribonematales</taxon>
        <taxon>Tribonemataceae</taxon>
        <taxon>Tribonema</taxon>
    </lineage>
</organism>
<keyword evidence="5" id="KW-0067">ATP-binding</keyword>
<dbReference type="PANTHER" id="PTHR24349">
    <property type="entry name" value="SERINE/THREONINE-PROTEIN KINASE"/>
    <property type="match status" value="1"/>
</dbReference>
<keyword evidence="2" id="KW-0808">Transferase</keyword>
<dbReference type="EMBL" id="JAFCMP010000101">
    <property type="protein sequence ID" value="KAG5186845.1"/>
    <property type="molecule type" value="Genomic_DNA"/>
</dbReference>
<gene>
    <name evidence="7" type="ORF">JKP88DRAFT_198088</name>
</gene>
<proteinExistence type="predicted"/>
<evidence type="ECO:0000313" key="7">
    <source>
        <dbReference type="EMBL" id="KAG5186845.1"/>
    </source>
</evidence>
<dbReference type="InterPro" id="IPR000719">
    <property type="entry name" value="Prot_kinase_dom"/>
</dbReference>
<dbReference type="GO" id="GO:0005524">
    <property type="term" value="F:ATP binding"/>
    <property type="evidence" value="ECO:0007669"/>
    <property type="project" value="UniProtKB-KW"/>
</dbReference>
<name>A0A835Z8F3_9STRA</name>
<dbReference type="InterPro" id="IPR011009">
    <property type="entry name" value="Kinase-like_dom_sf"/>
</dbReference>
<evidence type="ECO:0000256" key="4">
    <source>
        <dbReference type="ARBA" id="ARBA00022777"/>
    </source>
</evidence>
<keyword evidence="3" id="KW-0547">Nucleotide-binding</keyword>
<evidence type="ECO:0000256" key="5">
    <source>
        <dbReference type="ARBA" id="ARBA00022840"/>
    </source>
</evidence>
<dbReference type="Proteomes" id="UP000664859">
    <property type="component" value="Unassembled WGS sequence"/>
</dbReference>
<dbReference type="PROSITE" id="PS50011">
    <property type="entry name" value="PROTEIN_KINASE_DOM"/>
    <property type="match status" value="1"/>
</dbReference>
<dbReference type="PROSITE" id="PS00108">
    <property type="entry name" value="PROTEIN_KINASE_ST"/>
    <property type="match status" value="1"/>
</dbReference>